<reference evidence="1 2" key="1">
    <citation type="journal article" date="2018" name="Mol. Biol. Evol.">
        <title>Analysis of the draft genome of the red seaweed Gracilariopsis chorda provides insights into genome size evolution in Rhodophyta.</title>
        <authorList>
            <person name="Lee J."/>
            <person name="Yang E.C."/>
            <person name="Graf L."/>
            <person name="Yang J.H."/>
            <person name="Qiu H."/>
            <person name="Zel Zion U."/>
            <person name="Chan C.X."/>
            <person name="Stephens T.G."/>
            <person name="Weber A.P.M."/>
            <person name="Boo G.H."/>
            <person name="Boo S.M."/>
            <person name="Kim K.M."/>
            <person name="Shin Y."/>
            <person name="Jung M."/>
            <person name="Lee S.J."/>
            <person name="Yim H.S."/>
            <person name="Lee J.H."/>
            <person name="Bhattacharya D."/>
            <person name="Yoon H.S."/>
        </authorList>
    </citation>
    <scope>NUCLEOTIDE SEQUENCE [LARGE SCALE GENOMIC DNA]</scope>
    <source>
        <strain evidence="1 2">SKKU-2015</strain>
        <tissue evidence="1">Whole body</tissue>
    </source>
</reference>
<sequence length="59" mass="6840">MAGKAERVERLCRTKREDEDRWEGDNVGARGEKDGQVVMETRCVKSDRRLQEEKGMTRG</sequence>
<evidence type="ECO:0000313" key="2">
    <source>
        <dbReference type="Proteomes" id="UP000247409"/>
    </source>
</evidence>
<organism evidence="1 2">
    <name type="scientific">Gracilariopsis chorda</name>
    <dbReference type="NCBI Taxonomy" id="448386"/>
    <lineage>
        <taxon>Eukaryota</taxon>
        <taxon>Rhodophyta</taxon>
        <taxon>Florideophyceae</taxon>
        <taxon>Rhodymeniophycidae</taxon>
        <taxon>Gracilariales</taxon>
        <taxon>Gracilariaceae</taxon>
        <taxon>Gracilariopsis</taxon>
    </lineage>
</organism>
<keyword evidence="2" id="KW-1185">Reference proteome</keyword>
<dbReference type="AlphaFoldDB" id="A0A2V3IW58"/>
<gene>
    <name evidence="1" type="ORF">BWQ96_03959</name>
</gene>
<comment type="caution">
    <text evidence="1">The sequence shown here is derived from an EMBL/GenBank/DDBJ whole genome shotgun (WGS) entry which is preliminary data.</text>
</comment>
<protein>
    <submittedName>
        <fullName evidence="1">Uncharacterized protein</fullName>
    </submittedName>
</protein>
<accession>A0A2V3IW58</accession>
<name>A0A2V3IW58_9FLOR</name>
<evidence type="ECO:0000313" key="1">
    <source>
        <dbReference type="EMBL" id="PXF46303.1"/>
    </source>
</evidence>
<proteinExistence type="predicted"/>
<dbReference type="Proteomes" id="UP000247409">
    <property type="component" value="Unassembled WGS sequence"/>
</dbReference>
<dbReference type="EMBL" id="NBIV01000041">
    <property type="protein sequence ID" value="PXF46303.1"/>
    <property type="molecule type" value="Genomic_DNA"/>
</dbReference>